<evidence type="ECO:0000313" key="1">
    <source>
        <dbReference type="EMBL" id="QJA53464.1"/>
    </source>
</evidence>
<organism evidence="1">
    <name type="scientific">viral metagenome</name>
    <dbReference type="NCBI Taxonomy" id="1070528"/>
    <lineage>
        <taxon>unclassified sequences</taxon>
        <taxon>metagenomes</taxon>
        <taxon>organismal metagenomes</taxon>
    </lineage>
</organism>
<name>A0A6H2A0W2_9ZZZZ</name>
<accession>A0A6H2A0W2</accession>
<proteinExistence type="predicted"/>
<reference evidence="1" key="1">
    <citation type="submission" date="2020-03" db="EMBL/GenBank/DDBJ databases">
        <title>The deep terrestrial virosphere.</title>
        <authorList>
            <person name="Holmfeldt K."/>
            <person name="Nilsson E."/>
            <person name="Simone D."/>
            <person name="Lopez-Fernandez M."/>
            <person name="Wu X."/>
            <person name="de Brujin I."/>
            <person name="Lundin D."/>
            <person name="Andersson A."/>
            <person name="Bertilsson S."/>
            <person name="Dopson M."/>
        </authorList>
    </citation>
    <scope>NUCLEOTIDE SEQUENCE</scope>
    <source>
        <strain evidence="1">TM448A03559</strain>
    </source>
</reference>
<sequence length="66" mass="7994">MTRRNQYNHMPYHEVAGELGRFDRDDARIHLARRAMRRKKIKAKQSLSFVEWVEQVRINQSKARGR</sequence>
<protein>
    <submittedName>
        <fullName evidence="1">Uncharacterized protein</fullName>
    </submittedName>
</protein>
<dbReference type="EMBL" id="MT144423">
    <property type="protein sequence ID" value="QJA53464.1"/>
    <property type="molecule type" value="Genomic_DNA"/>
</dbReference>
<dbReference type="AlphaFoldDB" id="A0A6H2A0W2"/>
<gene>
    <name evidence="1" type="ORF">TM448A03559_0014</name>
</gene>